<dbReference type="EMBL" id="JASBWS010000133">
    <property type="protein sequence ID" value="KAJ9094834.1"/>
    <property type="molecule type" value="Genomic_DNA"/>
</dbReference>
<dbReference type="Proteomes" id="UP001230649">
    <property type="component" value="Unassembled WGS sequence"/>
</dbReference>
<evidence type="ECO:0000313" key="2">
    <source>
        <dbReference type="Proteomes" id="UP001230649"/>
    </source>
</evidence>
<evidence type="ECO:0000313" key="1">
    <source>
        <dbReference type="EMBL" id="KAJ9094834.1"/>
    </source>
</evidence>
<protein>
    <submittedName>
        <fullName evidence="1">Uncharacterized protein</fullName>
    </submittedName>
</protein>
<organism evidence="1 2">
    <name type="scientific">Naganishia adeliensis</name>
    <dbReference type="NCBI Taxonomy" id="92952"/>
    <lineage>
        <taxon>Eukaryota</taxon>
        <taxon>Fungi</taxon>
        <taxon>Dikarya</taxon>
        <taxon>Basidiomycota</taxon>
        <taxon>Agaricomycotina</taxon>
        <taxon>Tremellomycetes</taxon>
        <taxon>Filobasidiales</taxon>
        <taxon>Filobasidiaceae</taxon>
        <taxon>Naganishia</taxon>
    </lineage>
</organism>
<keyword evidence="2" id="KW-1185">Reference proteome</keyword>
<comment type="caution">
    <text evidence="1">The sequence shown here is derived from an EMBL/GenBank/DDBJ whole genome shotgun (WGS) entry which is preliminary data.</text>
</comment>
<reference evidence="1" key="1">
    <citation type="submission" date="2023-04" db="EMBL/GenBank/DDBJ databases">
        <title>Draft Genome sequencing of Naganishia species isolated from polar environments using Oxford Nanopore Technology.</title>
        <authorList>
            <person name="Leo P."/>
            <person name="Venkateswaran K."/>
        </authorList>
    </citation>
    <scope>NUCLEOTIDE SEQUENCE</scope>
    <source>
        <strain evidence="1">MNA-CCFEE 5262</strain>
    </source>
</reference>
<accession>A0ACC2V6P2</accession>
<name>A0ACC2V6P2_9TREE</name>
<sequence>MILEASPEPIFLGKMKDVINKLEWEVGHCMRLRTGIEWGLQNGRMGLVEGATDKLLEMQAEILVDLEIGQKLAFEVSEFLRLGTEVKSSVGPQQQMISPLQSYLCRMDVFRSHVRCCLEEDIEKDLVIPGEKARL</sequence>
<proteinExistence type="predicted"/>
<gene>
    <name evidence="1" type="ORF">QFC20_006812</name>
</gene>